<dbReference type="SUPFAM" id="SSF109604">
    <property type="entry name" value="HD-domain/PDEase-like"/>
    <property type="match status" value="1"/>
</dbReference>
<evidence type="ECO:0000259" key="1">
    <source>
        <dbReference type="PROSITE" id="PS51833"/>
    </source>
</evidence>
<dbReference type="InterPro" id="IPR052340">
    <property type="entry name" value="RNase_Y/CdgJ"/>
</dbReference>
<accession>A0A1H8PYZ4</accession>
<sequence length="282" mass="32214">MLQQHQRKLSDWVNFLTTAEIPVLKQTARNLAILQQDEQHLNARSFAHVVKNDPLMTVKLLRYMQQHKHRIQEHDVMEVEQIILMLGLEATLNKIPAKPLAEDILARNNMNALVYLLKTTHRANIASTYAFDWAVRLHDLHFAEIRLAALLHDIAEMLMWCFSPAEMLKIKQLQKQNKALRSTAAQEKVLGFSLYQLQLELAIKWKLPELLITLMDDNNSNLQRVRNVVLAVNLARHSANGWDDAALPDDYENIAKLLHLQAGDIMTIVGASKQSEDASNLA</sequence>
<dbReference type="InterPro" id="IPR013976">
    <property type="entry name" value="HDOD"/>
</dbReference>
<name>A0A1H8PYZ4_9PROT</name>
<dbReference type="AlphaFoldDB" id="A0A1H8PYZ4"/>
<proteinExistence type="predicted"/>
<organism evidence="2 3">
    <name type="scientific">Nitrosomonas oligotropha</name>
    <dbReference type="NCBI Taxonomy" id="42354"/>
    <lineage>
        <taxon>Bacteria</taxon>
        <taxon>Pseudomonadati</taxon>
        <taxon>Pseudomonadota</taxon>
        <taxon>Betaproteobacteria</taxon>
        <taxon>Nitrosomonadales</taxon>
        <taxon>Nitrosomonadaceae</taxon>
        <taxon>Nitrosomonas</taxon>
    </lineage>
</organism>
<dbReference type="STRING" id="42354.SAMN05216333_11061"/>
<dbReference type="PANTHER" id="PTHR33525">
    <property type="match status" value="1"/>
</dbReference>
<dbReference type="Gene3D" id="1.10.3210.10">
    <property type="entry name" value="Hypothetical protein af1432"/>
    <property type="match status" value="1"/>
</dbReference>
<evidence type="ECO:0000313" key="2">
    <source>
        <dbReference type="EMBL" id="SEO46958.1"/>
    </source>
</evidence>
<protein>
    <submittedName>
        <fullName evidence="2">HD-like signal output (HDOD) domain, no enzymatic activity</fullName>
    </submittedName>
</protein>
<keyword evidence="3" id="KW-1185">Reference proteome</keyword>
<dbReference type="PANTHER" id="PTHR33525:SF3">
    <property type="entry name" value="RIBONUCLEASE Y"/>
    <property type="match status" value="1"/>
</dbReference>
<dbReference type="EMBL" id="FODO01000010">
    <property type="protein sequence ID" value="SEO46958.1"/>
    <property type="molecule type" value="Genomic_DNA"/>
</dbReference>
<dbReference type="RefSeq" id="WP_090318039.1">
    <property type="nucleotide sequence ID" value="NZ_FNOE01000008.1"/>
</dbReference>
<dbReference type="PROSITE" id="PS51833">
    <property type="entry name" value="HDOD"/>
    <property type="match status" value="1"/>
</dbReference>
<reference evidence="3" key="1">
    <citation type="submission" date="2016-10" db="EMBL/GenBank/DDBJ databases">
        <authorList>
            <person name="Varghese N."/>
            <person name="Submissions S."/>
        </authorList>
    </citation>
    <scope>NUCLEOTIDE SEQUENCE [LARGE SCALE GENOMIC DNA]</scope>
    <source>
        <strain evidence="3">Nm76</strain>
    </source>
</reference>
<dbReference type="Pfam" id="PF08668">
    <property type="entry name" value="HDOD"/>
    <property type="match status" value="1"/>
</dbReference>
<gene>
    <name evidence="2" type="ORF">SAMN05216333_11061</name>
</gene>
<dbReference type="OrthoDB" id="9126875at2"/>
<dbReference type="Proteomes" id="UP000198814">
    <property type="component" value="Unassembled WGS sequence"/>
</dbReference>
<feature type="domain" description="HDOD" evidence="1">
    <location>
        <begin position="21"/>
        <end position="221"/>
    </location>
</feature>
<evidence type="ECO:0000313" key="3">
    <source>
        <dbReference type="Proteomes" id="UP000198814"/>
    </source>
</evidence>